<evidence type="ECO:0000313" key="1">
    <source>
        <dbReference type="EMBL" id="GAA1501632.1"/>
    </source>
</evidence>
<protein>
    <submittedName>
        <fullName evidence="1">Uncharacterized protein</fullName>
    </submittedName>
</protein>
<accession>A0ABN1ZP64</accession>
<proteinExistence type="predicted"/>
<reference evidence="1 2" key="1">
    <citation type="journal article" date="2019" name="Int. J. Syst. Evol. Microbiol.">
        <title>The Global Catalogue of Microorganisms (GCM) 10K type strain sequencing project: providing services to taxonomists for standard genome sequencing and annotation.</title>
        <authorList>
            <consortium name="The Broad Institute Genomics Platform"/>
            <consortium name="The Broad Institute Genome Sequencing Center for Infectious Disease"/>
            <person name="Wu L."/>
            <person name="Ma J."/>
        </authorList>
    </citation>
    <scope>NUCLEOTIDE SEQUENCE [LARGE SCALE GENOMIC DNA]</scope>
    <source>
        <strain evidence="1 2">JCM 15933</strain>
    </source>
</reference>
<dbReference type="EMBL" id="BAAAQD010000001">
    <property type="protein sequence ID" value="GAA1501632.1"/>
    <property type="molecule type" value="Genomic_DNA"/>
</dbReference>
<dbReference type="Proteomes" id="UP001501470">
    <property type="component" value="Unassembled WGS sequence"/>
</dbReference>
<comment type="caution">
    <text evidence="1">The sequence shown here is derived from an EMBL/GenBank/DDBJ whole genome shotgun (WGS) entry which is preliminary data.</text>
</comment>
<keyword evidence="2" id="KW-1185">Reference proteome</keyword>
<name>A0ABN1ZP64_9ACTN</name>
<organism evidence="1 2">
    <name type="scientific">Dactylosporangium maewongense</name>
    <dbReference type="NCBI Taxonomy" id="634393"/>
    <lineage>
        <taxon>Bacteria</taxon>
        <taxon>Bacillati</taxon>
        <taxon>Actinomycetota</taxon>
        <taxon>Actinomycetes</taxon>
        <taxon>Micromonosporales</taxon>
        <taxon>Micromonosporaceae</taxon>
        <taxon>Dactylosporangium</taxon>
    </lineage>
</organism>
<sequence>MTVTGQPARCMTDPRAVVMEVVLGAEPQLAPALISSVIDQVAVARAELRRLARALHVDPGLLTSGSLTGRGCCRR</sequence>
<gene>
    <name evidence="1" type="ORF">GCM10009827_011720</name>
</gene>
<evidence type="ECO:0000313" key="2">
    <source>
        <dbReference type="Proteomes" id="UP001501470"/>
    </source>
</evidence>